<reference evidence="2 3" key="1">
    <citation type="submission" date="2012-08" db="EMBL/GenBank/DDBJ databases">
        <title>Whole genome shotgun sequence of Gordonia rhizosphera NBRC 16068.</title>
        <authorList>
            <person name="Takarada H."/>
            <person name="Isaki S."/>
            <person name="Hosoyama A."/>
            <person name="Tsuchikane K."/>
            <person name="Katsumata H."/>
            <person name="Baba S."/>
            <person name="Ohji S."/>
            <person name="Yamazaki S."/>
            <person name="Fujita N."/>
        </authorList>
    </citation>
    <scope>NUCLEOTIDE SEQUENCE [LARGE SCALE GENOMIC DNA]</scope>
    <source>
        <strain evidence="2 3">NBRC 16068</strain>
    </source>
</reference>
<dbReference type="eggNOG" id="ENOG5033SXI">
    <property type="taxonomic scope" value="Bacteria"/>
</dbReference>
<gene>
    <name evidence="2" type="ORF">GORHZ_121_00360</name>
</gene>
<dbReference type="AlphaFoldDB" id="K6V4F6"/>
<dbReference type="SUPFAM" id="SSF81923">
    <property type="entry name" value="Double Clp-N motif"/>
    <property type="match status" value="2"/>
</dbReference>
<organism evidence="2 3">
    <name type="scientific">Gordonia rhizosphera NBRC 16068</name>
    <dbReference type="NCBI Taxonomy" id="1108045"/>
    <lineage>
        <taxon>Bacteria</taxon>
        <taxon>Bacillati</taxon>
        <taxon>Actinomycetota</taxon>
        <taxon>Actinomycetes</taxon>
        <taxon>Mycobacteriales</taxon>
        <taxon>Gordoniaceae</taxon>
        <taxon>Gordonia</taxon>
    </lineage>
</organism>
<accession>K6V4F6</accession>
<dbReference type="STRING" id="1108045.GORHZ_121_00360"/>
<dbReference type="OrthoDB" id="3628183at2"/>
<dbReference type="Gene3D" id="1.10.1780.10">
    <property type="entry name" value="Clp, N-terminal domain"/>
    <property type="match status" value="2"/>
</dbReference>
<evidence type="ECO:0000313" key="2">
    <source>
        <dbReference type="EMBL" id="GAB91043.1"/>
    </source>
</evidence>
<feature type="region of interest" description="Disordered" evidence="1">
    <location>
        <begin position="121"/>
        <end position="240"/>
    </location>
</feature>
<dbReference type="RefSeq" id="WP_006334297.1">
    <property type="nucleotide sequence ID" value="NZ_BAHC01000121.1"/>
</dbReference>
<feature type="compositionally biased region" description="Gly residues" evidence="1">
    <location>
        <begin position="182"/>
        <end position="210"/>
    </location>
</feature>
<sequence length="307" mass="33294">MFERFNRDDRMLLAFATQEAADLGHRQLGNDHLILGMLCNARTPLFSLLAEQGLTLATAREAAQKYHAEHDDNTATPDLTDEESAAQRYDEDREALRSIGIDLDKVRAAVRDRFGEDLSEGWAERPDRGRGRGRGRGGPEGRGRGRGHRHGHGHGHGPHRGRGPWQDECGPEGFDPRDMGRPGFGPGFGPGVPGGRGGFGPGPFGPGGFGPAAFGDDEGPWEPGRGRRGPRGRGMRPRFAPPTREAFTKAVEFARERGDRRLRPEYLLIGIIDTADDASRAVIDTVTTAEDLRAAVVASLPEIEAGV</sequence>
<feature type="region of interest" description="Disordered" evidence="1">
    <location>
        <begin position="65"/>
        <end position="91"/>
    </location>
</feature>
<proteinExistence type="predicted"/>
<feature type="compositionally biased region" description="Basic and acidic residues" evidence="1">
    <location>
        <begin position="121"/>
        <end position="130"/>
    </location>
</feature>
<name>K6V4F6_9ACTN</name>
<feature type="compositionally biased region" description="Basic residues" evidence="1">
    <location>
        <begin position="144"/>
        <end position="162"/>
    </location>
</feature>
<dbReference type="InterPro" id="IPR036628">
    <property type="entry name" value="Clp_N_dom_sf"/>
</dbReference>
<evidence type="ECO:0000313" key="3">
    <source>
        <dbReference type="Proteomes" id="UP000008363"/>
    </source>
</evidence>
<protein>
    <recommendedName>
        <fullName evidence="4">Clp R domain-containing protein</fullName>
    </recommendedName>
</protein>
<keyword evidence="3" id="KW-1185">Reference proteome</keyword>
<dbReference type="Proteomes" id="UP000008363">
    <property type="component" value="Unassembled WGS sequence"/>
</dbReference>
<feature type="compositionally biased region" description="Basic residues" evidence="1">
    <location>
        <begin position="226"/>
        <end position="236"/>
    </location>
</feature>
<comment type="caution">
    <text evidence="2">The sequence shown here is derived from an EMBL/GenBank/DDBJ whole genome shotgun (WGS) entry which is preliminary data.</text>
</comment>
<evidence type="ECO:0000256" key="1">
    <source>
        <dbReference type="SAM" id="MobiDB-lite"/>
    </source>
</evidence>
<evidence type="ECO:0008006" key="4">
    <source>
        <dbReference type="Google" id="ProtNLM"/>
    </source>
</evidence>
<dbReference type="EMBL" id="BAHC01000121">
    <property type="protein sequence ID" value="GAB91043.1"/>
    <property type="molecule type" value="Genomic_DNA"/>
</dbReference>